<protein>
    <recommendedName>
        <fullName evidence="3">HTH myb-type domain-containing protein</fullName>
    </recommendedName>
</protein>
<comment type="caution">
    <text evidence="1">The sequence shown here is derived from an EMBL/GenBank/DDBJ whole genome shotgun (WGS) entry which is preliminary data.</text>
</comment>
<evidence type="ECO:0008006" key="3">
    <source>
        <dbReference type="Google" id="ProtNLM"/>
    </source>
</evidence>
<organism evidence="1 2">
    <name type="scientific">Rhizophagus irregularis</name>
    <dbReference type="NCBI Taxonomy" id="588596"/>
    <lineage>
        <taxon>Eukaryota</taxon>
        <taxon>Fungi</taxon>
        <taxon>Fungi incertae sedis</taxon>
        <taxon>Mucoromycota</taxon>
        <taxon>Glomeromycotina</taxon>
        <taxon>Glomeromycetes</taxon>
        <taxon>Glomerales</taxon>
        <taxon>Glomeraceae</taxon>
        <taxon>Rhizophagus</taxon>
    </lineage>
</organism>
<evidence type="ECO:0000313" key="2">
    <source>
        <dbReference type="Proteomes" id="UP000233469"/>
    </source>
</evidence>
<accession>A0A2N1NK77</accession>
<dbReference type="VEuPathDB" id="FungiDB:FUN_012242"/>
<name>A0A2N1NK77_9GLOM</name>
<sequence>MAISQCHKKKSLYVVICLSEKIIIEHMQRYISGGKIDRKPLTQLSKIVPYNSKQIYNLWVNKLDPNLCLLSDIPIASYERDYIYEWVEQQIDANVKKISWKTLQTNMKEKFGKLRPRNDLKNIWSARKKYKKNQKNQTKRVVNCENEIDPLNFPMSDDFNSLFFQPTETEISTTTPEVENNMILDDFEWALDFSYLE</sequence>
<gene>
    <name evidence="1" type="ORF">RhiirC2_863976</name>
</gene>
<dbReference type="EMBL" id="LLXL01000317">
    <property type="protein sequence ID" value="PKK74234.1"/>
    <property type="molecule type" value="Genomic_DNA"/>
</dbReference>
<dbReference type="VEuPathDB" id="FungiDB:RhiirA1_529837"/>
<reference evidence="1 2" key="2">
    <citation type="submission" date="2017-10" db="EMBL/GenBank/DDBJ databases">
        <title>Extensive intraspecific genome diversity in a model arbuscular mycorrhizal fungus.</title>
        <authorList>
            <person name="Chen E.C.H."/>
            <person name="Morin E."/>
            <person name="Baudet D."/>
            <person name="Noel J."/>
            <person name="Ndikumana S."/>
            <person name="Charron P."/>
            <person name="St-Onge C."/>
            <person name="Giorgi J."/>
            <person name="Grigoriev I.V."/>
            <person name="Roux C."/>
            <person name="Martin F.M."/>
            <person name="Corradi N."/>
        </authorList>
    </citation>
    <scope>NUCLEOTIDE SEQUENCE [LARGE SCALE GENOMIC DNA]</scope>
    <source>
        <strain evidence="1 2">C2</strain>
    </source>
</reference>
<evidence type="ECO:0000313" key="1">
    <source>
        <dbReference type="EMBL" id="PKK74234.1"/>
    </source>
</evidence>
<reference evidence="1 2" key="1">
    <citation type="submission" date="2016-04" db="EMBL/GenBank/DDBJ databases">
        <title>Genome analyses suggest a sexual origin of heterokaryosis in a supposedly ancient asexual fungus.</title>
        <authorList>
            <person name="Ropars J."/>
            <person name="Sedzielewska K."/>
            <person name="Noel J."/>
            <person name="Charron P."/>
            <person name="Farinelli L."/>
            <person name="Marton T."/>
            <person name="Kruger M."/>
            <person name="Pelin A."/>
            <person name="Brachmann A."/>
            <person name="Corradi N."/>
        </authorList>
    </citation>
    <scope>NUCLEOTIDE SEQUENCE [LARGE SCALE GENOMIC DNA]</scope>
    <source>
        <strain evidence="1 2">C2</strain>
    </source>
</reference>
<dbReference type="AlphaFoldDB" id="A0A2N1NK77"/>
<proteinExistence type="predicted"/>
<dbReference type="Proteomes" id="UP000233469">
    <property type="component" value="Unassembled WGS sequence"/>
</dbReference>
<dbReference type="VEuPathDB" id="FungiDB:RhiirFUN_016218"/>